<protein>
    <submittedName>
        <fullName evidence="3">ABC transporter substrate-binding protein</fullName>
    </submittedName>
</protein>
<dbReference type="InterPro" id="IPR039424">
    <property type="entry name" value="SBP_5"/>
</dbReference>
<evidence type="ECO:0000256" key="1">
    <source>
        <dbReference type="SAM" id="SignalP"/>
    </source>
</evidence>
<evidence type="ECO:0000259" key="2">
    <source>
        <dbReference type="Pfam" id="PF00496"/>
    </source>
</evidence>
<dbReference type="SUPFAM" id="SSF53850">
    <property type="entry name" value="Periplasmic binding protein-like II"/>
    <property type="match status" value="1"/>
</dbReference>
<keyword evidence="4" id="KW-1185">Reference proteome</keyword>
<evidence type="ECO:0000313" key="4">
    <source>
        <dbReference type="Proteomes" id="UP000806528"/>
    </source>
</evidence>
<sequence length="581" mass="63766">MRKRTLGFVAVGAAASLFLSACGAATESGDNEGGFDLGSTEVVNPSEEQGGTLRYAMAADFDSTDPGDTYYAFSWNFSRYFARTLLDFSPEPGEAGNELVTDLAVDLPEPNDDFTEWTIEIQDGLTYEDGTEIVAEHIKYAIARSNFGGGTLSHGPDFFAQFLDQDDIDVYENGADPLEGFDSIETPDDHTLLFHLEDSFSEFPYILTQLQTAPVPPEADRGELYSENVLSSGPYKFDGSYEPGVGLNLERNEEWDPETDPIRPALPDRIEVELGVSKDEVDERLTNGELDVDLESNGVGTSMYGRLVDDESVQDNLDNPIAGSLRYVNIHAPIIDDLACRQAIMYAADRESMHRAWGGDMGGDIATSLLLPDLAGADTDLDLYPSEDGTGDLEAAEAKLEDCGEEDGFSTTIAVRDTSERDIDTAEALQESLARVGIEVDIEQYPAAQFFGQYAGSQDFVRDNEIGLSVSGWGADWPTGYGFASAITHGENIQETGNYNTAELDDPEINELWDQSLTTEDPDERADLYGQIEKLVMENAAILPAVFDRSLFYRPDDLTNVYFHPAFMGYDFMALGVDRDQ</sequence>
<dbReference type="Proteomes" id="UP000806528">
    <property type="component" value="Unassembled WGS sequence"/>
</dbReference>
<feature type="domain" description="Solute-binding protein family 5" evidence="2">
    <location>
        <begin position="98"/>
        <end position="493"/>
    </location>
</feature>
<organism evidence="3 4">
    <name type="scientific">Nocardiopsis coralli</name>
    <dbReference type="NCBI Taxonomy" id="2772213"/>
    <lineage>
        <taxon>Bacteria</taxon>
        <taxon>Bacillati</taxon>
        <taxon>Actinomycetota</taxon>
        <taxon>Actinomycetes</taxon>
        <taxon>Streptosporangiales</taxon>
        <taxon>Nocardiopsidaceae</taxon>
        <taxon>Nocardiopsis</taxon>
    </lineage>
</organism>
<name>A0ABR9P172_9ACTN</name>
<feature type="chain" id="PRO_5046583908" evidence="1">
    <location>
        <begin position="25"/>
        <end position="581"/>
    </location>
</feature>
<dbReference type="PIRSF" id="PIRSF002741">
    <property type="entry name" value="MppA"/>
    <property type="match status" value="1"/>
</dbReference>
<dbReference type="InterPro" id="IPR030678">
    <property type="entry name" value="Peptide/Ni-bd"/>
</dbReference>
<dbReference type="EMBL" id="JADBGI010000002">
    <property type="protein sequence ID" value="MBE2997601.1"/>
    <property type="molecule type" value="Genomic_DNA"/>
</dbReference>
<gene>
    <name evidence="3" type="ORF">IDM40_02615</name>
</gene>
<dbReference type="RefSeq" id="WP_193120260.1">
    <property type="nucleotide sequence ID" value="NZ_JADBGI010000002.1"/>
</dbReference>
<keyword evidence="1" id="KW-0732">Signal</keyword>
<accession>A0ABR9P172</accession>
<dbReference type="InterPro" id="IPR000914">
    <property type="entry name" value="SBP_5_dom"/>
</dbReference>
<dbReference type="PANTHER" id="PTHR30290:SF83">
    <property type="entry name" value="ABC TRANSPORTER SUBSTRATE-BINDING PROTEIN"/>
    <property type="match status" value="1"/>
</dbReference>
<feature type="signal peptide" evidence="1">
    <location>
        <begin position="1"/>
        <end position="24"/>
    </location>
</feature>
<dbReference type="PROSITE" id="PS51257">
    <property type="entry name" value="PROKAR_LIPOPROTEIN"/>
    <property type="match status" value="1"/>
</dbReference>
<evidence type="ECO:0000313" key="3">
    <source>
        <dbReference type="EMBL" id="MBE2997601.1"/>
    </source>
</evidence>
<reference evidence="3 4" key="1">
    <citation type="submission" date="2020-09" db="EMBL/GenBank/DDBJ databases">
        <title>Diversity and distribution of actinomycetes associated with coral in the coast of Hainan.</title>
        <authorList>
            <person name="Li F."/>
        </authorList>
    </citation>
    <scope>NUCLEOTIDE SEQUENCE [LARGE SCALE GENOMIC DNA]</scope>
    <source>
        <strain evidence="3 4">HNM0947</strain>
    </source>
</reference>
<dbReference type="Gene3D" id="3.40.190.10">
    <property type="entry name" value="Periplasmic binding protein-like II"/>
    <property type="match status" value="1"/>
</dbReference>
<dbReference type="Gene3D" id="3.10.105.10">
    <property type="entry name" value="Dipeptide-binding Protein, Domain 3"/>
    <property type="match status" value="1"/>
</dbReference>
<comment type="caution">
    <text evidence="3">The sequence shown here is derived from an EMBL/GenBank/DDBJ whole genome shotgun (WGS) entry which is preliminary data.</text>
</comment>
<dbReference type="Pfam" id="PF00496">
    <property type="entry name" value="SBP_bac_5"/>
    <property type="match status" value="1"/>
</dbReference>
<dbReference type="PANTHER" id="PTHR30290">
    <property type="entry name" value="PERIPLASMIC BINDING COMPONENT OF ABC TRANSPORTER"/>
    <property type="match status" value="1"/>
</dbReference>
<dbReference type="CDD" id="cd08506">
    <property type="entry name" value="PBP2_clavulanate_OppA2"/>
    <property type="match status" value="1"/>
</dbReference>
<proteinExistence type="predicted"/>